<accession>A0ABU8K2Y5</accession>
<comment type="caution">
    <text evidence="1">The sequence shown here is derived from an EMBL/GenBank/DDBJ whole genome shotgun (WGS) entry which is preliminary data.</text>
</comment>
<protein>
    <submittedName>
        <fullName evidence="1">DUF1173 family protein</fullName>
    </submittedName>
</protein>
<dbReference type="EMBL" id="JBBBON010000018">
    <property type="protein sequence ID" value="MEI7104048.1"/>
    <property type="molecule type" value="Genomic_DNA"/>
</dbReference>
<evidence type="ECO:0000313" key="1">
    <source>
        <dbReference type="EMBL" id="MEI7104048.1"/>
    </source>
</evidence>
<reference evidence="1 2" key="1">
    <citation type="submission" date="2024-03" db="EMBL/GenBank/DDBJ databases">
        <title>Analysis of soft rot Pectobacteriaceae population diversity in US potato growing regions between 2016 and 2022.</title>
        <authorList>
            <person name="Ma X."/>
            <person name="Zhang X."/>
            <person name="Stodghill P."/>
            <person name="Rioux R."/>
            <person name="Babler B."/>
            <person name="Shrestha S."/>
            <person name="Babler B."/>
            <person name="Rivedal H."/>
            <person name="Frost K."/>
            <person name="Hao J."/>
            <person name="Secor G."/>
            <person name="Swingle B."/>
        </authorList>
    </citation>
    <scope>NUCLEOTIDE SEQUENCE [LARGE SCALE GENOMIC DNA]</scope>
    <source>
        <strain evidence="1 2">UMSS2</strain>
    </source>
</reference>
<sequence>MERKQQSKVCVHLLEKEKPYYFSPEQQKSTADSFFQNSLKLAWDNQNYIATCCCDQAQELKLYIRSNKGSGPFTLCRNPNTGPRHKQSCAYHSRVNTDGGAKTYSSSAVREEEDGTLRIGLDFSLRVSAADSERATPAAVHPPRERRQVNHLGKMKMLGLLHLLWENTGLNEWAPWLEGKRRLTTVMTRLQKEASSIKQGRTVLADVLLLQGNEHTNKKAVSYACANSRRLIVISELNKWSPALIASNNLPLVGTTKTNPPAGMPYLTIDNSRWESALARYPRDVAWWQRGGKIIAIAVTDVPEERKSAKSNRVYFSACVRQVVLMMVSERWIPLDSSYEGIIEEKLAKERRQFTKPLIYDSAEDQYHPDFLLTDINGSDYVPLEVWGRDTEDYLQHRAVKEEWYQQEFGDAWWSWDAVRDPRSEEIPTFPLRKEYYEFRYPIEKKS</sequence>
<dbReference type="RefSeq" id="WP_130639060.1">
    <property type="nucleotide sequence ID" value="NZ_CP084654.1"/>
</dbReference>
<organism evidence="1 2">
    <name type="scientific">Pectobacterium versatile</name>
    <dbReference type="NCBI Taxonomy" id="2488639"/>
    <lineage>
        <taxon>Bacteria</taxon>
        <taxon>Pseudomonadati</taxon>
        <taxon>Pseudomonadota</taxon>
        <taxon>Gammaproteobacteria</taxon>
        <taxon>Enterobacterales</taxon>
        <taxon>Pectobacteriaceae</taxon>
        <taxon>Pectobacterium</taxon>
    </lineage>
</organism>
<evidence type="ECO:0000313" key="2">
    <source>
        <dbReference type="Proteomes" id="UP001313132"/>
    </source>
</evidence>
<name>A0ABU8K2Y5_9GAMM</name>
<dbReference type="Proteomes" id="UP001313132">
    <property type="component" value="Unassembled WGS sequence"/>
</dbReference>
<keyword evidence="2" id="KW-1185">Reference proteome</keyword>
<dbReference type="InterPro" id="IPR009553">
    <property type="entry name" value="DUF1173"/>
</dbReference>
<dbReference type="Pfam" id="PF06666">
    <property type="entry name" value="DUF1173"/>
    <property type="match status" value="1"/>
</dbReference>
<gene>
    <name evidence="1" type="ORF">WCT63_16470</name>
</gene>
<proteinExistence type="predicted"/>